<accession>A0A0D3K8I2</accession>
<proteinExistence type="predicted"/>
<dbReference type="InterPro" id="IPR000210">
    <property type="entry name" value="BTB/POZ_dom"/>
</dbReference>
<dbReference type="PANTHER" id="PTHR11145">
    <property type="entry name" value="BTB/POZ DOMAIN-CONTAINING ADAPTER FOR CUL3-MEDIATED RHOA DEGRADATION PROTEIN FAMILY MEMBER"/>
    <property type="match status" value="1"/>
</dbReference>
<reference evidence="3" key="1">
    <citation type="journal article" date="2013" name="Nature">
        <title>Pan genome of the phytoplankton Emiliania underpins its global distribution.</title>
        <authorList>
            <person name="Read B.A."/>
            <person name="Kegel J."/>
            <person name="Klute M.J."/>
            <person name="Kuo A."/>
            <person name="Lefebvre S.C."/>
            <person name="Maumus F."/>
            <person name="Mayer C."/>
            <person name="Miller J."/>
            <person name="Monier A."/>
            <person name="Salamov A."/>
            <person name="Young J."/>
            <person name="Aguilar M."/>
            <person name="Claverie J.M."/>
            <person name="Frickenhaus S."/>
            <person name="Gonzalez K."/>
            <person name="Herman E.K."/>
            <person name="Lin Y.C."/>
            <person name="Napier J."/>
            <person name="Ogata H."/>
            <person name="Sarno A.F."/>
            <person name="Shmutz J."/>
            <person name="Schroeder D."/>
            <person name="de Vargas C."/>
            <person name="Verret F."/>
            <person name="von Dassow P."/>
            <person name="Valentin K."/>
            <person name="Van de Peer Y."/>
            <person name="Wheeler G."/>
            <person name="Dacks J.B."/>
            <person name="Delwiche C.F."/>
            <person name="Dyhrman S.T."/>
            <person name="Glockner G."/>
            <person name="John U."/>
            <person name="Richards T."/>
            <person name="Worden A.Z."/>
            <person name="Zhang X."/>
            <person name="Grigoriev I.V."/>
            <person name="Allen A.E."/>
            <person name="Bidle K."/>
            <person name="Borodovsky M."/>
            <person name="Bowler C."/>
            <person name="Brownlee C."/>
            <person name="Cock J.M."/>
            <person name="Elias M."/>
            <person name="Gladyshev V.N."/>
            <person name="Groth M."/>
            <person name="Guda C."/>
            <person name="Hadaegh A."/>
            <person name="Iglesias-Rodriguez M.D."/>
            <person name="Jenkins J."/>
            <person name="Jones B.M."/>
            <person name="Lawson T."/>
            <person name="Leese F."/>
            <person name="Lindquist E."/>
            <person name="Lobanov A."/>
            <person name="Lomsadze A."/>
            <person name="Malik S.B."/>
            <person name="Marsh M.E."/>
            <person name="Mackinder L."/>
            <person name="Mock T."/>
            <person name="Mueller-Roeber B."/>
            <person name="Pagarete A."/>
            <person name="Parker M."/>
            <person name="Probert I."/>
            <person name="Quesneville H."/>
            <person name="Raines C."/>
            <person name="Rensing S.A."/>
            <person name="Riano-Pachon D.M."/>
            <person name="Richier S."/>
            <person name="Rokitta S."/>
            <person name="Shiraiwa Y."/>
            <person name="Soanes D.M."/>
            <person name="van der Giezen M."/>
            <person name="Wahlund T.M."/>
            <person name="Williams B."/>
            <person name="Wilson W."/>
            <person name="Wolfe G."/>
            <person name="Wurch L.L."/>
        </authorList>
    </citation>
    <scope>NUCLEOTIDE SEQUENCE</scope>
</reference>
<dbReference type="Proteomes" id="UP000013827">
    <property type="component" value="Unassembled WGS sequence"/>
</dbReference>
<evidence type="ECO:0000313" key="2">
    <source>
        <dbReference type="EnsemblProtists" id="EOD32067"/>
    </source>
</evidence>
<name>A0A0D3K8I2_EMIH1</name>
<dbReference type="AlphaFoldDB" id="A0A0D3K8I2"/>
<dbReference type="PaxDb" id="2903-EOD32067"/>
<dbReference type="HOGENOM" id="CLU_932019_0_0_1"/>
<dbReference type="SUPFAM" id="SSF54695">
    <property type="entry name" value="POZ domain"/>
    <property type="match status" value="1"/>
</dbReference>
<feature type="domain" description="BTB" evidence="1">
    <location>
        <begin position="33"/>
        <end position="100"/>
    </location>
</feature>
<organism evidence="2 3">
    <name type="scientific">Emiliania huxleyi (strain CCMP1516)</name>
    <dbReference type="NCBI Taxonomy" id="280463"/>
    <lineage>
        <taxon>Eukaryota</taxon>
        <taxon>Haptista</taxon>
        <taxon>Haptophyta</taxon>
        <taxon>Prymnesiophyceae</taxon>
        <taxon>Isochrysidales</taxon>
        <taxon>Noelaerhabdaceae</taxon>
        <taxon>Emiliania</taxon>
    </lineage>
</organism>
<dbReference type="SMART" id="SM00225">
    <property type="entry name" value="BTB"/>
    <property type="match status" value="1"/>
</dbReference>
<sequence length="314" mass="34869">MFPDIVRPSRGLELNMDAMDATSPHKRRRTAQDCVVLDVGGTLFKSTISTLTSSCTYFASLFSHEWAPASESREIYLDRDPDAFKVLLSCLRNHVALLPETDPDLCKRVLLEAEFFGVEWLLRDVKHQTLRHEPYSAGERGRYSGWDPSASTDVLKDPARAAQKFDELFGGLRVLPSRFFRKADPYGAQAKVRHLVPAPLGDRVVFSDSTGTDVASARPIAYALVEEPSGNQYMDAVIASRHPPVRGRAGELNLHNSNFLDYDEQMVLATAFVDQRADWSDHNWGIVQGASEGGHHASRPALEGDMPGLVEMVD</sequence>
<dbReference type="Gene3D" id="3.30.710.10">
    <property type="entry name" value="Potassium Channel Kv1.1, Chain A"/>
    <property type="match status" value="1"/>
</dbReference>
<dbReference type="InterPro" id="IPR045068">
    <property type="entry name" value="BACURD1-3"/>
</dbReference>
<protein>
    <recommendedName>
        <fullName evidence="1">BTB domain-containing protein</fullName>
    </recommendedName>
</protein>
<dbReference type="PROSITE" id="PS50097">
    <property type="entry name" value="BTB"/>
    <property type="match status" value="1"/>
</dbReference>
<reference evidence="2" key="2">
    <citation type="submission" date="2024-10" db="UniProtKB">
        <authorList>
            <consortium name="EnsemblProtists"/>
        </authorList>
    </citation>
    <scope>IDENTIFICATION</scope>
</reference>
<dbReference type="KEGG" id="ehx:EMIHUDRAFT_202632"/>
<dbReference type="GO" id="GO:0051260">
    <property type="term" value="P:protein homooligomerization"/>
    <property type="evidence" value="ECO:0007669"/>
    <property type="project" value="InterPro"/>
</dbReference>
<dbReference type="GeneID" id="17277339"/>
<dbReference type="PANTHER" id="PTHR11145:SF8">
    <property type="entry name" value="RE57120P"/>
    <property type="match status" value="1"/>
</dbReference>
<dbReference type="InterPro" id="IPR011333">
    <property type="entry name" value="SKP1/BTB/POZ_sf"/>
</dbReference>
<evidence type="ECO:0000313" key="3">
    <source>
        <dbReference type="Proteomes" id="UP000013827"/>
    </source>
</evidence>
<keyword evidence="3" id="KW-1185">Reference proteome</keyword>
<dbReference type="STRING" id="2903.R1DB30"/>
<dbReference type="CDD" id="cd18316">
    <property type="entry name" value="BTB_POZ_KCTD-like"/>
    <property type="match status" value="1"/>
</dbReference>
<dbReference type="Pfam" id="PF02214">
    <property type="entry name" value="BTB_2"/>
    <property type="match status" value="1"/>
</dbReference>
<dbReference type="EnsemblProtists" id="EOD32067">
    <property type="protein sequence ID" value="EOD32067"/>
    <property type="gene ID" value="EMIHUDRAFT_202632"/>
</dbReference>
<evidence type="ECO:0000259" key="1">
    <source>
        <dbReference type="PROSITE" id="PS50097"/>
    </source>
</evidence>
<dbReference type="InterPro" id="IPR003131">
    <property type="entry name" value="T1-type_BTB"/>
</dbReference>
<dbReference type="RefSeq" id="XP_005784496.1">
    <property type="nucleotide sequence ID" value="XM_005784439.1"/>
</dbReference>